<evidence type="ECO:0000256" key="4">
    <source>
        <dbReference type="ARBA" id="ARBA00022723"/>
    </source>
</evidence>
<organism evidence="11 12">
    <name type="scientific">Gangjinia marincola</name>
    <dbReference type="NCBI Taxonomy" id="578463"/>
    <lineage>
        <taxon>Bacteria</taxon>
        <taxon>Pseudomonadati</taxon>
        <taxon>Bacteroidota</taxon>
        <taxon>Flavobacteriia</taxon>
        <taxon>Flavobacteriales</taxon>
        <taxon>Flavobacteriaceae</taxon>
        <taxon>Gangjinia</taxon>
    </lineage>
</organism>
<dbReference type="InterPro" id="IPR044925">
    <property type="entry name" value="His-Me_finger_sf"/>
</dbReference>
<evidence type="ECO:0000256" key="8">
    <source>
        <dbReference type="RuleBase" id="RU366055"/>
    </source>
</evidence>
<evidence type="ECO:0000256" key="6">
    <source>
        <dbReference type="ARBA" id="ARBA00022801"/>
    </source>
</evidence>
<dbReference type="EMBL" id="BAAAFG010000015">
    <property type="protein sequence ID" value="GAA0872519.1"/>
    <property type="molecule type" value="Genomic_DNA"/>
</dbReference>
<dbReference type="InterPro" id="IPR001604">
    <property type="entry name" value="Endo_G_ENPP1-like_dom"/>
</dbReference>
<dbReference type="CDD" id="cd00091">
    <property type="entry name" value="NUC"/>
    <property type="match status" value="1"/>
</dbReference>
<reference evidence="12" key="1">
    <citation type="journal article" date="2019" name="Int. J. Syst. Evol. Microbiol.">
        <title>The Global Catalogue of Microorganisms (GCM) 10K type strain sequencing project: providing services to taxonomists for standard genome sequencing and annotation.</title>
        <authorList>
            <consortium name="The Broad Institute Genomics Platform"/>
            <consortium name="The Broad Institute Genome Sequencing Center for Infectious Disease"/>
            <person name="Wu L."/>
            <person name="Ma J."/>
        </authorList>
    </citation>
    <scope>NUCLEOTIDE SEQUENCE [LARGE SCALE GENOMIC DNA]</scope>
    <source>
        <strain evidence="12">JCM 16082</strain>
    </source>
</reference>
<evidence type="ECO:0000256" key="5">
    <source>
        <dbReference type="ARBA" id="ARBA00022759"/>
    </source>
</evidence>
<dbReference type="InterPro" id="IPR040255">
    <property type="entry name" value="Non-specific_endonuclease"/>
</dbReference>
<keyword evidence="5 8" id="KW-0255">Endonuclease</keyword>
<dbReference type="Proteomes" id="UP001500507">
    <property type="component" value="Unassembled WGS sequence"/>
</dbReference>
<dbReference type="InterPro" id="IPR018524">
    <property type="entry name" value="DNA/RNA_endonuclease_AS"/>
</dbReference>
<evidence type="ECO:0000256" key="2">
    <source>
        <dbReference type="ARBA" id="ARBA00010052"/>
    </source>
</evidence>
<sequence length="273" mass="31610">MSKVSMRKFLYPLLLVLVTIGLLYVEKYVDHKQNEPNLIEGEKPKFDTKTELLPTSTTGSIIHHNYYSLSYAEDHEQAEWVAYELNKEQLVNNDFKRPYFEIDLAVPTGAAHWRNYKKSGYDRGHLCPAADREFSREAYEETFLTSNISPQLNAFNAGIWNRLEQKVRYWAKSYDGVYVITGGVLENDLEQIGTEGVSVPREFYKILYDVRNGEHTAIAFLFPHQASNEGLYTFVTSIDHIERRTGIDFFSTLPDTIENELEKSSDLKKWSLK</sequence>
<dbReference type="PANTHER" id="PTHR13966:SF5">
    <property type="entry name" value="ENDONUCLEASE G, MITOCHONDRIAL"/>
    <property type="match status" value="1"/>
</dbReference>
<dbReference type="Gene3D" id="3.40.570.10">
    <property type="entry name" value="Extracellular Endonuclease, subunit A"/>
    <property type="match status" value="1"/>
</dbReference>
<evidence type="ECO:0000259" key="9">
    <source>
        <dbReference type="SMART" id="SM00477"/>
    </source>
</evidence>
<evidence type="ECO:0000313" key="12">
    <source>
        <dbReference type="Proteomes" id="UP001500507"/>
    </source>
</evidence>
<evidence type="ECO:0000313" key="11">
    <source>
        <dbReference type="EMBL" id="GAA0872519.1"/>
    </source>
</evidence>
<evidence type="ECO:0000256" key="3">
    <source>
        <dbReference type="ARBA" id="ARBA00022722"/>
    </source>
</evidence>
<dbReference type="SMART" id="SM00477">
    <property type="entry name" value="NUC"/>
    <property type="match status" value="1"/>
</dbReference>
<gene>
    <name evidence="11" type="ORF">GCM10009117_16660</name>
</gene>
<evidence type="ECO:0000256" key="1">
    <source>
        <dbReference type="ARBA" id="ARBA00001946"/>
    </source>
</evidence>
<protein>
    <recommendedName>
        <fullName evidence="8">Endonuclease</fullName>
        <ecNumber evidence="8">3.1.30.-</ecNumber>
    </recommendedName>
</protein>
<keyword evidence="3 8" id="KW-0540">Nuclease</keyword>
<dbReference type="InterPro" id="IPR044929">
    <property type="entry name" value="DNA/RNA_non-sp_Endonuclease_sf"/>
</dbReference>
<feature type="domain" description="DNA/RNA non-specific endonuclease/pyrophosphatase/phosphodiesterase" evidence="10">
    <location>
        <begin position="63"/>
        <end position="256"/>
    </location>
</feature>
<keyword evidence="6 8" id="KW-0378">Hydrolase</keyword>
<feature type="domain" description="ENPP1-3/EXOG-like endonuclease/phosphodiesterase" evidence="9">
    <location>
        <begin position="64"/>
        <end position="256"/>
    </location>
</feature>
<dbReference type="EC" id="3.1.30.-" evidence="8"/>
<dbReference type="PANTHER" id="PTHR13966">
    <property type="entry name" value="ENDONUCLEASE RELATED"/>
    <property type="match status" value="1"/>
</dbReference>
<evidence type="ECO:0000256" key="7">
    <source>
        <dbReference type="ARBA" id="ARBA00022842"/>
    </source>
</evidence>
<keyword evidence="12" id="KW-1185">Reference proteome</keyword>
<comment type="similarity">
    <text evidence="2 8">Belongs to the DNA/RNA non-specific endonuclease family.</text>
</comment>
<dbReference type="Pfam" id="PF01223">
    <property type="entry name" value="Endonuclease_NS"/>
    <property type="match status" value="1"/>
</dbReference>
<dbReference type="SMART" id="SM00892">
    <property type="entry name" value="Endonuclease_NS"/>
    <property type="match status" value="1"/>
</dbReference>
<proteinExistence type="inferred from homology"/>
<comment type="cofactor">
    <cofactor evidence="1 8">
        <name>Mg(2+)</name>
        <dbReference type="ChEBI" id="CHEBI:18420"/>
    </cofactor>
</comment>
<dbReference type="PROSITE" id="PS01070">
    <property type="entry name" value="NUCLEASE_NON_SPEC"/>
    <property type="match status" value="1"/>
</dbReference>
<name>A0ABP3XVW2_9FLAO</name>
<keyword evidence="7" id="KW-0460">Magnesium</keyword>
<comment type="caution">
    <text evidence="11">The sequence shown here is derived from an EMBL/GenBank/DDBJ whole genome shotgun (WGS) entry which is preliminary data.</text>
</comment>
<dbReference type="GO" id="GO:0004519">
    <property type="term" value="F:endonuclease activity"/>
    <property type="evidence" value="ECO:0007669"/>
    <property type="project" value="UniProtKB-KW"/>
</dbReference>
<dbReference type="SUPFAM" id="SSF54060">
    <property type="entry name" value="His-Me finger endonucleases"/>
    <property type="match status" value="1"/>
</dbReference>
<keyword evidence="4 8" id="KW-0479">Metal-binding</keyword>
<dbReference type="InterPro" id="IPR020821">
    <property type="entry name" value="ENPP1-3/EXOG-like_nuc-like"/>
</dbReference>
<accession>A0ABP3XVW2</accession>
<evidence type="ECO:0000259" key="10">
    <source>
        <dbReference type="SMART" id="SM00892"/>
    </source>
</evidence>